<protein>
    <submittedName>
        <fullName evidence="2">Helix-turn-helix domain protein</fullName>
    </submittedName>
</protein>
<dbReference type="GO" id="GO:0006355">
    <property type="term" value="P:regulation of DNA-templated transcription"/>
    <property type="evidence" value="ECO:0007669"/>
    <property type="project" value="InterPro"/>
</dbReference>
<dbReference type="SUPFAM" id="SSF46955">
    <property type="entry name" value="Putative DNA-binding domain"/>
    <property type="match status" value="1"/>
</dbReference>
<evidence type="ECO:0000313" key="3">
    <source>
        <dbReference type="Proteomes" id="UP000317648"/>
    </source>
</evidence>
<feature type="domain" description="HTH merR-type" evidence="1">
    <location>
        <begin position="7"/>
        <end position="55"/>
    </location>
</feature>
<dbReference type="Gene3D" id="1.10.1660.10">
    <property type="match status" value="1"/>
</dbReference>
<keyword evidence="3" id="KW-1185">Reference proteome</keyword>
<name>A0A518E3X2_9BACT</name>
<dbReference type="OrthoDB" id="290198at2"/>
<evidence type="ECO:0000259" key="1">
    <source>
        <dbReference type="PROSITE" id="PS50937"/>
    </source>
</evidence>
<dbReference type="KEGG" id="lcre:Pla8534_66610"/>
<reference evidence="2 3" key="1">
    <citation type="submission" date="2019-02" db="EMBL/GenBank/DDBJ databases">
        <title>Deep-cultivation of Planctomycetes and their phenomic and genomic characterization uncovers novel biology.</title>
        <authorList>
            <person name="Wiegand S."/>
            <person name="Jogler M."/>
            <person name="Boedeker C."/>
            <person name="Pinto D."/>
            <person name="Vollmers J."/>
            <person name="Rivas-Marin E."/>
            <person name="Kohn T."/>
            <person name="Peeters S.H."/>
            <person name="Heuer A."/>
            <person name="Rast P."/>
            <person name="Oberbeckmann S."/>
            <person name="Bunk B."/>
            <person name="Jeske O."/>
            <person name="Meyerdierks A."/>
            <person name="Storesund J.E."/>
            <person name="Kallscheuer N."/>
            <person name="Luecker S."/>
            <person name="Lage O.M."/>
            <person name="Pohl T."/>
            <person name="Merkel B.J."/>
            <person name="Hornburger P."/>
            <person name="Mueller R.-W."/>
            <person name="Bruemmer F."/>
            <person name="Labrenz M."/>
            <person name="Spormann A.M."/>
            <person name="Op den Camp H."/>
            <person name="Overmann J."/>
            <person name="Amann R."/>
            <person name="Jetten M.S.M."/>
            <person name="Mascher T."/>
            <person name="Medema M.H."/>
            <person name="Devos D.P."/>
            <person name="Kaster A.-K."/>
            <person name="Ovreas L."/>
            <person name="Rohde M."/>
            <person name="Galperin M.Y."/>
            <person name="Jogler C."/>
        </authorList>
    </citation>
    <scope>NUCLEOTIDE SEQUENCE [LARGE SCALE GENOMIC DNA]</scope>
    <source>
        <strain evidence="2 3">Pla85_3_4</strain>
    </source>
</reference>
<gene>
    <name evidence="2" type="ORF">Pla8534_66610</name>
</gene>
<dbReference type="InterPro" id="IPR009061">
    <property type="entry name" value="DNA-bd_dom_put_sf"/>
</dbReference>
<organism evidence="2 3">
    <name type="scientific">Lignipirellula cremea</name>
    <dbReference type="NCBI Taxonomy" id="2528010"/>
    <lineage>
        <taxon>Bacteria</taxon>
        <taxon>Pseudomonadati</taxon>
        <taxon>Planctomycetota</taxon>
        <taxon>Planctomycetia</taxon>
        <taxon>Pirellulales</taxon>
        <taxon>Pirellulaceae</taxon>
        <taxon>Lignipirellula</taxon>
    </lineage>
</organism>
<sequence>MLQSEGFLRVKDAAIVLGVSPNTVRAWGAEGKIPEYRHPVNNYRLYKRAELERILKKLEQSRSPETPGARKKRAK</sequence>
<accession>A0A518E3X2</accession>
<proteinExistence type="predicted"/>
<dbReference type="InterPro" id="IPR000551">
    <property type="entry name" value="MerR-type_HTH_dom"/>
</dbReference>
<dbReference type="AlphaFoldDB" id="A0A518E3X2"/>
<evidence type="ECO:0000313" key="2">
    <source>
        <dbReference type="EMBL" id="QDU98787.1"/>
    </source>
</evidence>
<dbReference type="PROSITE" id="PS50937">
    <property type="entry name" value="HTH_MERR_2"/>
    <property type="match status" value="1"/>
</dbReference>
<dbReference type="Pfam" id="PF12728">
    <property type="entry name" value="HTH_17"/>
    <property type="match status" value="1"/>
</dbReference>
<dbReference type="EMBL" id="CP036433">
    <property type="protein sequence ID" value="QDU98787.1"/>
    <property type="molecule type" value="Genomic_DNA"/>
</dbReference>
<dbReference type="GO" id="GO:0003677">
    <property type="term" value="F:DNA binding"/>
    <property type="evidence" value="ECO:0007669"/>
    <property type="project" value="InterPro"/>
</dbReference>
<dbReference type="Proteomes" id="UP000317648">
    <property type="component" value="Chromosome"/>
</dbReference>
<dbReference type="InterPro" id="IPR041657">
    <property type="entry name" value="HTH_17"/>
</dbReference>
<dbReference type="RefSeq" id="WP_145058309.1">
    <property type="nucleotide sequence ID" value="NZ_CP036433.1"/>
</dbReference>